<dbReference type="SMART" id="SM00861">
    <property type="entry name" value="Transket_pyr"/>
    <property type="match status" value="1"/>
</dbReference>
<dbReference type="GO" id="GO:0016114">
    <property type="term" value="P:terpenoid biosynthetic process"/>
    <property type="evidence" value="ECO:0007669"/>
    <property type="project" value="UniProtKB-UniRule"/>
</dbReference>
<feature type="binding site" evidence="10">
    <location>
        <position position="287"/>
    </location>
    <ligand>
        <name>thiamine diphosphate</name>
        <dbReference type="ChEBI" id="CHEBI:58937"/>
    </ligand>
</feature>
<dbReference type="SUPFAM" id="SSF52922">
    <property type="entry name" value="TK C-terminal domain-like"/>
    <property type="match status" value="1"/>
</dbReference>
<accession>A0A845QJ72</accession>
<evidence type="ECO:0000256" key="10">
    <source>
        <dbReference type="HAMAP-Rule" id="MF_00315"/>
    </source>
</evidence>
<dbReference type="Proteomes" id="UP000446866">
    <property type="component" value="Unassembled WGS sequence"/>
</dbReference>
<evidence type="ECO:0000256" key="6">
    <source>
        <dbReference type="ARBA" id="ARBA00022842"/>
    </source>
</evidence>
<dbReference type="PROSITE" id="PS00802">
    <property type="entry name" value="TRANSKETOLASE_2"/>
    <property type="match status" value="1"/>
</dbReference>
<protein>
    <recommendedName>
        <fullName evidence="10">1-deoxy-D-xylulose-5-phosphate synthase</fullName>
        <ecNumber evidence="10">2.2.1.7</ecNumber>
    </recommendedName>
    <alternativeName>
        <fullName evidence="10">1-deoxyxylulose-5-phosphate synthase</fullName>
        <shortName evidence="10">DXP synthase</shortName>
        <shortName evidence="10">DXPS</shortName>
    </alternativeName>
</protein>
<keyword evidence="9 10" id="KW-0414">Isoprene biosynthesis</keyword>
<feature type="binding site" evidence="10">
    <location>
        <position position="74"/>
    </location>
    <ligand>
        <name>thiamine diphosphate</name>
        <dbReference type="ChEBI" id="CHEBI:58937"/>
    </ligand>
</feature>
<dbReference type="InterPro" id="IPR009014">
    <property type="entry name" value="Transketo_C/PFOR_II"/>
</dbReference>
<comment type="pathway">
    <text evidence="1 10">Metabolic intermediate biosynthesis; 1-deoxy-D-xylulose 5-phosphate biosynthesis; 1-deoxy-D-xylulose 5-phosphate from D-glyceraldehyde 3-phosphate and pyruvate: step 1/1.</text>
</comment>
<dbReference type="CDD" id="cd07033">
    <property type="entry name" value="TPP_PYR_DXS_TK_like"/>
    <property type="match status" value="1"/>
</dbReference>
<dbReference type="FunFam" id="3.40.50.970:FF:000005">
    <property type="entry name" value="1-deoxy-D-xylulose-5-phosphate synthase"/>
    <property type="match status" value="1"/>
</dbReference>
<comment type="caution">
    <text evidence="12">The sequence shown here is derived from an EMBL/GenBank/DDBJ whole genome shotgun (WGS) entry which is preliminary data.</text>
</comment>
<dbReference type="GO" id="GO:0009228">
    <property type="term" value="P:thiamine biosynthetic process"/>
    <property type="evidence" value="ECO:0007669"/>
    <property type="project" value="UniProtKB-UniRule"/>
</dbReference>
<comment type="cofactor">
    <cofactor evidence="10">
        <name>thiamine diphosphate</name>
        <dbReference type="ChEBI" id="CHEBI:58937"/>
    </cofactor>
    <text evidence="10">Binds 1 thiamine pyrophosphate per subunit.</text>
</comment>
<dbReference type="GO" id="GO:0019288">
    <property type="term" value="P:isopentenyl diphosphate biosynthetic process, methylerythritol 4-phosphate pathway"/>
    <property type="evidence" value="ECO:0007669"/>
    <property type="project" value="TreeGrafter"/>
</dbReference>
<dbReference type="InterPro" id="IPR020826">
    <property type="entry name" value="Transketolase_BS"/>
</dbReference>
<evidence type="ECO:0000256" key="7">
    <source>
        <dbReference type="ARBA" id="ARBA00022977"/>
    </source>
</evidence>
<dbReference type="Pfam" id="PF02780">
    <property type="entry name" value="Transketolase_C"/>
    <property type="match status" value="1"/>
</dbReference>
<feature type="binding site" evidence="10">
    <location>
        <position position="175"/>
    </location>
    <ligand>
        <name>thiamine diphosphate</name>
        <dbReference type="ChEBI" id="CHEBI:58937"/>
    </ligand>
</feature>
<keyword evidence="6 10" id="KW-0460">Magnesium</keyword>
<feature type="binding site" evidence="10">
    <location>
        <position position="367"/>
    </location>
    <ligand>
        <name>thiamine diphosphate</name>
        <dbReference type="ChEBI" id="CHEBI:58937"/>
    </ligand>
</feature>
<proteinExistence type="inferred from homology"/>
<evidence type="ECO:0000313" key="12">
    <source>
        <dbReference type="EMBL" id="NBH61151.1"/>
    </source>
</evidence>
<dbReference type="PANTHER" id="PTHR43322:SF5">
    <property type="entry name" value="1-DEOXY-D-XYLULOSE-5-PHOSPHATE SYNTHASE, CHLOROPLASTIC"/>
    <property type="match status" value="1"/>
</dbReference>
<organism evidence="12 13">
    <name type="scientific">Anaerotruncus colihominis</name>
    <dbReference type="NCBI Taxonomy" id="169435"/>
    <lineage>
        <taxon>Bacteria</taxon>
        <taxon>Bacillati</taxon>
        <taxon>Bacillota</taxon>
        <taxon>Clostridia</taxon>
        <taxon>Eubacteriales</taxon>
        <taxon>Oscillospiraceae</taxon>
        <taxon>Anaerotruncus</taxon>
    </lineage>
</organism>
<comment type="function">
    <text evidence="10">Catalyzes the acyloin condensation reaction between C atoms 2 and 3 of pyruvate and glyceraldehyde 3-phosphate to yield 1-deoxy-D-xylulose-5-phosphate (DXP).</text>
</comment>
<evidence type="ECO:0000256" key="4">
    <source>
        <dbReference type="ARBA" id="ARBA00022679"/>
    </source>
</evidence>
<keyword evidence="5 10" id="KW-0479">Metal-binding</keyword>
<evidence type="ECO:0000256" key="2">
    <source>
        <dbReference type="ARBA" id="ARBA00011081"/>
    </source>
</evidence>
<dbReference type="Pfam" id="PF13292">
    <property type="entry name" value="DXP_synthase_N"/>
    <property type="match status" value="1"/>
</dbReference>
<comment type="catalytic activity">
    <reaction evidence="10">
        <text>D-glyceraldehyde 3-phosphate + pyruvate + H(+) = 1-deoxy-D-xylulose 5-phosphate + CO2</text>
        <dbReference type="Rhea" id="RHEA:12605"/>
        <dbReference type="ChEBI" id="CHEBI:15361"/>
        <dbReference type="ChEBI" id="CHEBI:15378"/>
        <dbReference type="ChEBI" id="CHEBI:16526"/>
        <dbReference type="ChEBI" id="CHEBI:57792"/>
        <dbReference type="ChEBI" id="CHEBI:59776"/>
        <dbReference type="EC" id="2.2.1.7"/>
    </reaction>
</comment>
<feature type="domain" description="Transketolase-like pyrimidine-binding" evidence="11">
    <location>
        <begin position="316"/>
        <end position="480"/>
    </location>
</feature>
<dbReference type="InterPro" id="IPR049557">
    <property type="entry name" value="Transketolase_CS"/>
</dbReference>
<dbReference type="Pfam" id="PF02779">
    <property type="entry name" value="Transket_pyr"/>
    <property type="match status" value="1"/>
</dbReference>
<dbReference type="EC" id="2.2.1.7" evidence="10"/>
<dbReference type="NCBIfam" id="NF003933">
    <property type="entry name" value="PRK05444.2-2"/>
    <property type="match status" value="1"/>
</dbReference>
<comment type="cofactor">
    <cofactor evidence="10">
        <name>Mg(2+)</name>
        <dbReference type="ChEBI" id="CHEBI:18420"/>
    </cofactor>
    <text evidence="10">Binds 1 Mg(2+) ion per subunit.</text>
</comment>
<evidence type="ECO:0000256" key="1">
    <source>
        <dbReference type="ARBA" id="ARBA00004980"/>
    </source>
</evidence>
<dbReference type="AlphaFoldDB" id="A0A845QJ72"/>
<keyword evidence="4 10" id="KW-0808">Transferase</keyword>
<feature type="binding site" evidence="10">
    <location>
        <begin position="115"/>
        <end position="117"/>
    </location>
    <ligand>
        <name>thiamine diphosphate</name>
        <dbReference type="ChEBI" id="CHEBI:58937"/>
    </ligand>
</feature>
<dbReference type="NCBIfam" id="TIGR00204">
    <property type="entry name" value="dxs"/>
    <property type="match status" value="1"/>
</dbReference>
<dbReference type="GO" id="GO:0000287">
    <property type="term" value="F:magnesium ion binding"/>
    <property type="evidence" value="ECO:0007669"/>
    <property type="project" value="UniProtKB-UniRule"/>
</dbReference>
<dbReference type="InterPro" id="IPR005477">
    <property type="entry name" value="Dxylulose-5-P_synthase"/>
</dbReference>
<name>A0A845QJ72_9FIRM</name>
<dbReference type="PROSITE" id="PS00801">
    <property type="entry name" value="TRANSKETOLASE_1"/>
    <property type="match status" value="1"/>
</dbReference>
<evidence type="ECO:0000256" key="3">
    <source>
        <dbReference type="ARBA" id="ARBA00011738"/>
    </source>
</evidence>
<dbReference type="PANTHER" id="PTHR43322">
    <property type="entry name" value="1-D-DEOXYXYLULOSE 5-PHOSPHATE SYNTHASE-RELATED"/>
    <property type="match status" value="1"/>
</dbReference>
<dbReference type="InterPro" id="IPR029061">
    <property type="entry name" value="THDP-binding"/>
</dbReference>
<dbReference type="RefSeq" id="WP_160201429.1">
    <property type="nucleotide sequence ID" value="NZ_QXWK01000009.1"/>
</dbReference>
<dbReference type="EMBL" id="QXWK01000009">
    <property type="protein sequence ID" value="NBH61151.1"/>
    <property type="molecule type" value="Genomic_DNA"/>
</dbReference>
<dbReference type="CDD" id="cd02007">
    <property type="entry name" value="TPP_DXS"/>
    <property type="match status" value="1"/>
</dbReference>
<dbReference type="GO" id="GO:0030976">
    <property type="term" value="F:thiamine pyrophosphate binding"/>
    <property type="evidence" value="ECO:0007669"/>
    <property type="project" value="UniProtKB-UniRule"/>
</dbReference>
<feature type="binding site" evidence="10">
    <location>
        <position position="146"/>
    </location>
    <ligand>
        <name>Mg(2+)</name>
        <dbReference type="ChEBI" id="CHEBI:18420"/>
    </ligand>
</feature>
<feature type="binding site" evidence="10">
    <location>
        <begin position="147"/>
        <end position="148"/>
    </location>
    <ligand>
        <name>thiamine diphosphate</name>
        <dbReference type="ChEBI" id="CHEBI:58937"/>
    </ligand>
</feature>
<evidence type="ECO:0000259" key="11">
    <source>
        <dbReference type="SMART" id="SM00861"/>
    </source>
</evidence>
<keyword evidence="7 10" id="KW-0784">Thiamine biosynthesis</keyword>
<comment type="subunit">
    <text evidence="3 10">Homodimer.</text>
</comment>
<dbReference type="InterPro" id="IPR033248">
    <property type="entry name" value="Transketolase_C"/>
</dbReference>
<dbReference type="Gene3D" id="3.40.50.920">
    <property type="match status" value="1"/>
</dbReference>
<evidence type="ECO:0000313" key="13">
    <source>
        <dbReference type="Proteomes" id="UP000446866"/>
    </source>
</evidence>
<feature type="binding site" evidence="10">
    <location>
        <position position="175"/>
    </location>
    <ligand>
        <name>Mg(2+)</name>
        <dbReference type="ChEBI" id="CHEBI:18420"/>
    </ligand>
</feature>
<dbReference type="UniPathway" id="UPA00064">
    <property type="reaction ID" value="UER00091"/>
</dbReference>
<keyword evidence="8 10" id="KW-0786">Thiamine pyrophosphate</keyword>
<keyword evidence="13" id="KW-1185">Reference proteome</keyword>
<reference evidence="12 13" key="1">
    <citation type="submission" date="2018-08" db="EMBL/GenBank/DDBJ databases">
        <title>Murine metabolic-syndrome-specific gut microbial biobank.</title>
        <authorList>
            <person name="Liu C."/>
        </authorList>
    </citation>
    <scope>NUCLEOTIDE SEQUENCE [LARGE SCALE GENOMIC DNA]</scope>
    <source>
        <strain evidence="12 13">28</strain>
    </source>
</reference>
<dbReference type="SUPFAM" id="SSF52518">
    <property type="entry name" value="Thiamin diphosphate-binding fold (THDP-binding)"/>
    <property type="match status" value="1"/>
</dbReference>
<dbReference type="Gene3D" id="3.40.50.970">
    <property type="match status" value="2"/>
</dbReference>
<dbReference type="InterPro" id="IPR005475">
    <property type="entry name" value="Transketolase-like_Pyr-bd"/>
</dbReference>
<evidence type="ECO:0000256" key="5">
    <source>
        <dbReference type="ARBA" id="ARBA00022723"/>
    </source>
</evidence>
<evidence type="ECO:0000256" key="9">
    <source>
        <dbReference type="ARBA" id="ARBA00023229"/>
    </source>
</evidence>
<dbReference type="GO" id="GO:0005829">
    <property type="term" value="C:cytosol"/>
    <property type="evidence" value="ECO:0007669"/>
    <property type="project" value="TreeGrafter"/>
</dbReference>
<gene>
    <name evidence="10 12" type="primary">dxs</name>
    <name evidence="12" type="ORF">D0435_05735</name>
</gene>
<comment type="similarity">
    <text evidence="2 10">Belongs to the transketolase family. DXPS subfamily.</text>
</comment>
<dbReference type="GO" id="GO:0008661">
    <property type="term" value="F:1-deoxy-D-xylulose-5-phosphate synthase activity"/>
    <property type="evidence" value="ECO:0007669"/>
    <property type="project" value="UniProtKB-UniRule"/>
</dbReference>
<evidence type="ECO:0000256" key="8">
    <source>
        <dbReference type="ARBA" id="ARBA00023052"/>
    </source>
</evidence>
<dbReference type="HAMAP" id="MF_00315">
    <property type="entry name" value="DXP_synth"/>
    <property type="match status" value="1"/>
</dbReference>
<sequence length="614" mass="66140">MSNELEQYQFPDDLKKMDKDELSLLSYAIRDFLLDKVSKTGGHLASNLGVVELTIALHKVFDSPKDKIIWDVGHQSYVHKILTGRASEFDYLRQMGGISGFPKTKESVHDVYETGHSSTSISAAAGMAAARDLKGENHEVIAVIGDGSLTGGMAYEALNNVGASKSKMIVVLNDNGMSISRNIGGVSQHLSKLRTSSSYLHAKKAIKKALGSIPVIGNDISSNLAHAKDRVKYALLSGGVIFEELGFTYLGPVDGHNLEELLDVLQIAKNIDGPVFIHIITKKGKGYRTAEINPNKFHGIGPFNPETGAALQQAERTYSKVFGSALVGLAEEDERIVAISAAMCDATGLGAFAKRYPTRFFDVGIAEAHGVTFAAGLAKAGMKPVVAIYSSFLQRGYDQIIEDVCLQNLPVVFAIDRAGIVGADGETHHGVFDLSYLRSIPNMTVLTPIDGTQLCTMLSYALSLGTPVAIRYPRGVCDFDTANLTPYAGENRRKTKGKDVDIWAVGKMAGVAEDVRAALLEKGIEAGIVEVGCVKPMDLSCLEENKTIVTLEDNLLAGGFGEGFRAETGCSDVLSFGWPAQFIEHGGCDDLYHKYGLDTASIAERICEHLERKA</sequence>